<comment type="caution">
    <text evidence="2">The sequence shown here is derived from an EMBL/GenBank/DDBJ whole genome shotgun (WGS) entry which is preliminary data.</text>
</comment>
<evidence type="ECO:0000313" key="2">
    <source>
        <dbReference type="EMBL" id="OQR95060.1"/>
    </source>
</evidence>
<keyword evidence="1" id="KW-0812">Transmembrane</keyword>
<gene>
    <name evidence="2" type="ORF">ACHHYP_00456</name>
</gene>
<evidence type="ECO:0000256" key="1">
    <source>
        <dbReference type="SAM" id="Phobius"/>
    </source>
</evidence>
<evidence type="ECO:0008006" key="4">
    <source>
        <dbReference type="Google" id="ProtNLM"/>
    </source>
</evidence>
<feature type="transmembrane region" description="Helical" evidence="1">
    <location>
        <begin position="38"/>
        <end position="58"/>
    </location>
</feature>
<dbReference type="InterPro" id="IPR036249">
    <property type="entry name" value="Thioredoxin-like_sf"/>
</dbReference>
<keyword evidence="1" id="KW-1133">Transmembrane helix</keyword>
<feature type="transmembrane region" description="Helical" evidence="1">
    <location>
        <begin position="12"/>
        <end position="32"/>
    </location>
</feature>
<sequence>MIVRSVLKAAGFVGGPLLQAVLLMGCATYVTYYYLGSLAAFTVKDFLFVGVVGASVFMHRIRLRSYIEHDPKQRLLDTSTPAHALGPLDYYQGSRFDIGQDEVIAVLFFGTWCKSSRVGLREFQKVFDKYGGAVKFLAVTQEDKAELDSYGEHGTKASYFTPLKEFRFSIATEDGTLTKAYQLAHNIHTLPHVYIVGRDDTIFWHGRDPSDLGI</sequence>
<protein>
    <recommendedName>
        <fullName evidence="4">Thioredoxin domain-containing protein</fullName>
    </recommendedName>
</protein>
<proteinExistence type="predicted"/>
<keyword evidence="3" id="KW-1185">Reference proteome</keyword>
<dbReference type="PROSITE" id="PS51257">
    <property type="entry name" value="PROKAR_LIPOPROTEIN"/>
    <property type="match status" value="1"/>
</dbReference>
<dbReference type="Gene3D" id="3.40.30.10">
    <property type="entry name" value="Glutaredoxin"/>
    <property type="match status" value="1"/>
</dbReference>
<dbReference type="OrthoDB" id="157379at2759"/>
<reference evidence="2 3" key="1">
    <citation type="journal article" date="2014" name="Genome Biol. Evol.">
        <title>The secreted proteins of Achlya hypogyna and Thraustotheca clavata identify the ancestral oomycete secretome and reveal gene acquisitions by horizontal gene transfer.</title>
        <authorList>
            <person name="Misner I."/>
            <person name="Blouin N."/>
            <person name="Leonard G."/>
            <person name="Richards T.A."/>
            <person name="Lane C.E."/>
        </authorList>
    </citation>
    <scope>NUCLEOTIDE SEQUENCE [LARGE SCALE GENOMIC DNA]</scope>
    <source>
        <strain evidence="2 3">ATCC 48635</strain>
    </source>
</reference>
<accession>A0A1V9ZB34</accession>
<dbReference type="EMBL" id="JNBR01000337">
    <property type="protein sequence ID" value="OQR95060.1"/>
    <property type="molecule type" value="Genomic_DNA"/>
</dbReference>
<dbReference type="SUPFAM" id="SSF52833">
    <property type="entry name" value="Thioredoxin-like"/>
    <property type="match status" value="1"/>
</dbReference>
<name>A0A1V9ZB34_ACHHY</name>
<evidence type="ECO:0000313" key="3">
    <source>
        <dbReference type="Proteomes" id="UP000243579"/>
    </source>
</evidence>
<dbReference type="AlphaFoldDB" id="A0A1V9ZB34"/>
<organism evidence="2 3">
    <name type="scientific">Achlya hypogyna</name>
    <name type="common">Oomycete</name>
    <name type="synonym">Protoachlya hypogyna</name>
    <dbReference type="NCBI Taxonomy" id="1202772"/>
    <lineage>
        <taxon>Eukaryota</taxon>
        <taxon>Sar</taxon>
        <taxon>Stramenopiles</taxon>
        <taxon>Oomycota</taxon>
        <taxon>Saprolegniomycetes</taxon>
        <taxon>Saprolegniales</taxon>
        <taxon>Achlyaceae</taxon>
        <taxon>Achlya</taxon>
    </lineage>
</organism>
<dbReference type="Proteomes" id="UP000243579">
    <property type="component" value="Unassembled WGS sequence"/>
</dbReference>
<keyword evidence="1" id="KW-0472">Membrane</keyword>